<protein>
    <submittedName>
        <fullName evidence="2">Uncharacterized protein</fullName>
    </submittedName>
</protein>
<gene>
    <name evidence="2" type="ORF">RRG08_060031</name>
</gene>
<dbReference type="EMBL" id="JAWDGP010006349">
    <property type="protein sequence ID" value="KAK3742529.1"/>
    <property type="molecule type" value="Genomic_DNA"/>
</dbReference>
<name>A0AAE1CWX6_9GAST</name>
<dbReference type="AlphaFoldDB" id="A0AAE1CWX6"/>
<keyword evidence="3" id="KW-1185">Reference proteome</keyword>
<reference evidence="2" key="1">
    <citation type="journal article" date="2023" name="G3 (Bethesda)">
        <title>A reference genome for the long-term kleptoplast-retaining sea slug Elysia crispata morphotype clarki.</title>
        <authorList>
            <person name="Eastman K.E."/>
            <person name="Pendleton A.L."/>
            <person name="Shaikh M.A."/>
            <person name="Suttiyut T."/>
            <person name="Ogas R."/>
            <person name="Tomko P."/>
            <person name="Gavelis G."/>
            <person name="Widhalm J.R."/>
            <person name="Wisecaver J.H."/>
        </authorList>
    </citation>
    <scope>NUCLEOTIDE SEQUENCE</scope>
    <source>
        <strain evidence="2">ECLA1</strain>
    </source>
</reference>
<feature type="region of interest" description="Disordered" evidence="1">
    <location>
        <begin position="1"/>
        <end position="21"/>
    </location>
</feature>
<organism evidence="2 3">
    <name type="scientific">Elysia crispata</name>
    <name type="common">lettuce slug</name>
    <dbReference type="NCBI Taxonomy" id="231223"/>
    <lineage>
        <taxon>Eukaryota</taxon>
        <taxon>Metazoa</taxon>
        <taxon>Spiralia</taxon>
        <taxon>Lophotrochozoa</taxon>
        <taxon>Mollusca</taxon>
        <taxon>Gastropoda</taxon>
        <taxon>Heterobranchia</taxon>
        <taxon>Euthyneura</taxon>
        <taxon>Panpulmonata</taxon>
        <taxon>Sacoglossa</taxon>
        <taxon>Placobranchoidea</taxon>
        <taxon>Plakobranchidae</taxon>
        <taxon>Elysia</taxon>
    </lineage>
</organism>
<dbReference type="Proteomes" id="UP001283361">
    <property type="component" value="Unassembled WGS sequence"/>
</dbReference>
<evidence type="ECO:0000313" key="3">
    <source>
        <dbReference type="Proteomes" id="UP001283361"/>
    </source>
</evidence>
<accession>A0AAE1CWX6</accession>
<evidence type="ECO:0000256" key="1">
    <source>
        <dbReference type="SAM" id="MobiDB-lite"/>
    </source>
</evidence>
<sequence>MYPYQPKPSEGHNLSGSEPELTLKTVRTEKKKNPQLTVLLSSGRLVPVTLPDSYQNYQQQASKESVKSATTNAEIYDVNMFKDYTGLP</sequence>
<proteinExistence type="predicted"/>
<comment type="caution">
    <text evidence="2">The sequence shown here is derived from an EMBL/GenBank/DDBJ whole genome shotgun (WGS) entry which is preliminary data.</text>
</comment>
<evidence type="ECO:0000313" key="2">
    <source>
        <dbReference type="EMBL" id="KAK3742529.1"/>
    </source>
</evidence>